<keyword evidence="3" id="KW-1185">Reference proteome</keyword>
<evidence type="ECO:0000313" key="2">
    <source>
        <dbReference type="EMBL" id="CAH0719893.1"/>
    </source>
</evidence>
<reference evidence="2" key="1">
    <citation type="submission" date="2021-12" db="EMBL/GenBank/DDBJ databases">
        <authorList>
            <person name="Martin H S."/>
        </authorList>
    </citation>
    <scope>NUCLEOTIDE SEQUENCE</scope>
</reference>
<dbReference type="OrthoDB" id="7435105at2759"/>
<dbReference type="EMBL" id="OV170234">
    <property type="protein sequence ID" value="CAH0719893.1"/>
    <property type="molecule type" value="Genomic_DNA"/>
</dbReference>
<feature type="region of interest" description="Disordered" evidence="1">
    <location>
        <begin position="119"/>
        <end position="145"/>
    </location>
</feature>
<protein>
    <submittedName>
        <fullName evidence="2">Uncharacterized protein</fullName>
    </submittedName>
</protein>
<sequence>MKRSLMIHLVEKKCSKTKTLENFEDDIESFTPIPLPSVSFSSAYQETESEFDSFPLNSDYTDTSLCSPTNVKTKKQKKKDKGRLRERYQRRWLDEKRKYNLNRSLEYISRTGKITKQKEMKAPCKYPRKYAENGRNGKTEGDSIHSVIEKKTRSVLIYTPDQ</sequence>
<evidence type="ECO:0000313" key="3">
    <source>
        <dbReference type="Proteomes" id="UP000838878"/>
    </source>
</evidence>
<gene>
    <name evidence="2" type="ORF">BINO364_LOCUS6184</name>
</gene>
<organism evidence="2 3">
    <name type="scientific">Brenthis ino</name>
    <name type="common">lesser marbled fritillary</name>
    <dbReference type="NCBI Taxonomy" id="405034"/>
    <lineage>
        <taxon>Eukaryota</taxon>
        <taxon>Metazoa</taxon>
        <taxon>Ecdysozoa</taxon>
        <taxon>Arthropoda</taxon>
        <taxon>Hexapoda</taxon>
        <taxon>Insecta</taxon>
        <taxon>Pterygota</taxon>
        <taxon>Neoptera</taxon>
        <taxon>Endopterygota</taxon>
        <taxon>Lepidoptera</taxon>
        <taxon>Glossata</taxon>
        <taxon>Ditrysia</taxon>
        <taxon>Papilionoidea</taxon>
        <taxon>Nymphalidae</taxon>
        <taxon>Heliconiinae</taxon>
        <taxon>Argynnini</taxon>
        <taxon>Brenthis</taxon>
    </lineage>
</organism>
<dbReference type="AlphaFoldDB" id="A0A8J9VCA1"/>
<accession>A0A8J9VCA1</accession>
<dbReference type="Proteomes" id="UP000838878">
    <property type="component" value="Chromosome 14"/>
</dbReference>
<proteinExistence type="predicted"/>
<feature type="compositionally biased region" description="Basic and acidic residues" evidence="1">
    <location>
        <begin position="129"/>
        <end position="145"/>
    </location>
</feature>
<feature type="non-terminal residue" evidence="2">
    <location>
        <position position="162"/>
    </location>
</feature>
<name>A0A8J9VCA1_9NEOP</name>
<evidence type="ECO:0000256" key="1">
    <source>
        <dbReference type="SAM" id="MobiDB-lite"/>
    </source>
</evidence>